<dbReference type="EMBL" id="JTHE02000003">
    <property type="protein sequence ID" value="NEV67580.1"/>
    <property type="molecule type" value="Genomic_DNA"/>
</dbReference>
<organism evidence="1">
    <name type="scientific">Lyngbya confervoides BDU141951</name>
    <dbReference type="NCBI Taxonomy" id="1574623"/>
    <lineage>
        <taxon>Bacteria</taxon>
        <taxon>Bacillati</taxon>
        <taxon>Cyanobacteriota</taxon>
        <taxon>Cyanophyceae</taxon>
        <taxon>Oscillatoriophycideae</taxon>
        <taxon>Oscillatoriales</taxon>
        <taxon>Microcoleaceae</taxon>
        <taxon>Lyngbya</taxon>
    </lineage>
</organism>
<accession>A0A0C1YFS6</accession>
<evidence type="ECO:0000313" key="1">
    <source>
        <dbReference type="EMBL" id="NEV67580.1"/>
    </source>
</evidence>
<protein>
    <submittedName>
        <fullName evidence="1">Uncharacterized protein</fullName>
    </submittedName>
</protein>
<reference evidence="1" key="3">
    <citation type="submission" date="2020-02" db="EMBL/GenBank/DDBJ databases">
        <authorList>
            <person name="Sarangi A.N."/>
            <person name="Ghosh S."/>
            <person name="Mukherjee M."/>
            <person name="Tripathy S."/>
        </authorList>
    </citation>
    <scope>NUCLEOTIDE SEQUENCE</scope>
    <source>
        <strain evidence="1">BDU141951</strain>
    </source>
</reference>
<name>A0A0C1YFS6_9CYAN</name>
<proteinExistence type="predicted"/>
<reference evidence="1" key="2">
    <citation type="journal article" date="2015" name="Genome Announc.">
        <title>Draft Genome Sequence of Filamentous Marine Cyanobacterium Lyngbya confervoides Strain BDU141951.</title>
        <authorList>
            <person name="Chandrababunaidu M.M."/>
            <person name="Sen D."/>
            <person name="Tripathy S."/>
        </authorList>
    </citation>
    <scope>NUCLEOTIDE SEQUENCE</scope>
    <source>
        <strain evidence="1">BDU141951</strain>
    </source>
</reference>
<reference evidence="1" key="1">
    <citation type="submission" date="2014-11" db="EMBL/GenBank/DDBJ databases">
        <authorList>
            <person name="Malar M.C."/>
            <person name="Sen D."/>
            <person name="Tripathy S."/>
        </authorList>
    </citation>
    <scope>NUCLEOTIDE SEQUENCE</scope>
    <source>
        <strain evidence="1">BDU141951</strain>
    </source>
</reference>
<dbReference type="AlphaFoldDB" id="A0A0C1YFS6"/>
<sequence length="427" mass="49699">MNQRVAYPSRSISPQEQTLYGHLLAYAECAPPEQMLGRFQSLFIDGVGYPDPAVVAALDQILADRGIEEYFHFILNRCCHILINRWQSNPQLQYAVPLLIDLFELTPCENVREYSRSRHVRHLRQVVQNFTETEQYLTLKRLALLVDSDSSQSNDADRPLGNLIQRYPYLYEYCLVSEDSPEAHHQNIRRMQAQAQQKFEVNLSHYVTYRVRQARMKKSQAAPETISRLKPVSNPTLLSDRELVTSLNQFSGKVEHGRSYRDTAHNFLERNQHIAFRDFKRELYDYLSAAVEPGYGKRKFNRMLAEQLERTLPQNEDQPTNDFLLIRTCSQLLNFLVLESSAKPQHFVFIDLINNLGPILTTGLLIKVILLCRKVRPYLEKRFSTLFNHYETSTQNNVKWLVQMFENLNVAMSVNFGSTDISHFLMS</sequence>
<comment type="caution">
    <text evidence="1">The sequence shown here is derived from an EMBL/GenBank/DDBJ whole genome shotgun (WGS) entry which is preliminary data.</text>
</comment>
<gene>
    <name evidence="1" type="ORF">QQ91_010670</name>
</gene>